<dbReference type="PROSITE" id="PS00600">
    <property type="entry name" value="AA_TRANSFER_CLASS_3"/>
    <property type="match status" value="1"/>
</dbReference>
<dbReference type="SUPFAM" id="SSF53383">
    <property type="entry name" value="PLP-dependent transferases"/>
    <property type="match status" value="1"/>
</dbReference>
<evidence type="ECO:0000256" key="6">
    <source>
        <dbReference type="ARBA" id="ARBA00022679"/>
    </source>
</evidence>
<feature type="region of interest" description="Disordered" evidence="10">
    <location>
        <begin position="427"/>
        <end position="460"/>
    </location>
</feature>
<reference evidence="12" key="1">
    <citation type="journal article" date="2019" name="Int. J. Syst. Evol. Microbiol.">
        <title>The Global Catalogue of Microorganisms (GCM) 10K type strain sequencing project: providing services to taxonomists for standard genome sequencing and annotation.</title>
        <authorList>
            <consortium name="The Broad Institute Genomics Platform"/>
            <consortium name="The Broad Institute Genome Sequencing Center for Infectious Disease"/>
            <person name="Wu L."/>
            <person name="Ma J."/>
        </authorList>
    </citation>
    <scope>NUCLEOTIDE SEQUENCE [LARGE SCALE GENOMIC DNA]</scope>
    <source>
        <strain evidence="12">CGMCC 1.15044</strain>
    </source>
</reference>
<dbReference type="PANTHER" id="PTHR45688">
    <property type="match status" value="1"/>
</dbReference>
<dbReference type="Pfam" id="PF00202">
    <property type="entry name" value="Aminotran_3"/>
    <property type="match status" value="1"/>
</dbReference>
<dbReference type="InterPro" id="IPR015422">
    <property type="entry name" value="PyrdxlP-dep_Trfase_small"/>
</dbReference>
<evidence type="ECO:0000256" key="9">
    <source>
        <dbReference type="RuleBase" id="RU003560"/>
    </source>
</evidence>
<evidence type="ECO:0000256" key="1">
    <source>
        <dbReference type="ARBA" id="ARBA00001933"/>
    </source>
</evidence>
<keyword evidence="12" id="KW-1185">Reference proteome</keyword>
<dbReference type="InterPro" id="IPR015421">
    <property type="entry name" value="PyrdxlP-dep_Trfase_major"/>
</dbReference>
<accession>A0ABQ1FV79</accession>
<keyword evidence="6" id="KW-0808">Transferase</keyword>
<dbReference type="EC" id="2.6.1.44" evidence="4"/>
<comment type="similarity">
    <text evidence="2 9">Belongs to the class-III pyridoxal-phosphate-dependent aminotransferase family.</text>
</comment>
<gene>
    <name evidence="11" type="ORF">GCM10010917_16080</name>
</gene>
<comment type="caution">
    <text evidence="11">The sequence shown here is derived from an EMBL/GenBank/DDBJ whole genome shotgun (WGS) entry which is preliminary data.</text>
</comment>
<keyword evidence="5 11" id="KW-0032">Aminotransferase</keyword>
<dbReference type="InterPro" id="IPR015424">
    <property type="entry name" value="PyrdxlP-dep_Trfase"/>
</dbReference>
<feature type="compositionally biased region" description="Low complexity" evidence="10">
    <location>
        <begin position="435"/>
        <end position="460"/>
    </location>
</feature>
<evidence type="ECO:0000256" key="5">
    <source>
        <dbReference type="ARBA" id="ARBA00022576"/>
    </source>
</evidence>
<dbReference type="PANTHER" id="PTHR45688:SF3">
    <property type="entry name" value="ALANINE--GLYOXYLATE AMINOTRANSFERASE 2, MITOCHONDRIAL"/>
    <property type="match status" value="1"/>
</dbReference>
<protein>
    <recommendedName>
        <fullName evidence="4">alanine--glyoxylate transaminase</fullName>
        <ecNumber evidence="4">2.6.1.44</ecNumber>
    </recommendedName>
</protein>
<dbReference type="InterPro" id="IPR005814">
    <property type="entry name" value="Aminotrans_3"/>
</dbReference>
<evidence type="ECO:0000313" key="12">
    <source>
        <dbReference type="Proteomes" id="UP000609323"/>
    </source>
</evidence>
<evidence type="ECO:0000256" key="2">
    <source>
        <dbReference type="ARBA" id="ARBA00008954"/>
    </source>
</evidence>
<dbReference type="GO" id="GO:0008483">
    <property type="term" value="F:transaminase activity"/>
    <property type="evidence" value="ECO:0007669"/>
    <property type="project" value="UniProtKB-KW"/>
</dbReference>
<evidence type="ECO:0000256" key="4">
    <source>
        <dbReference type="ARBA" id="ARBA00013049"/>
    </source>
</evidence>
<evidence type="ECO:0000313" key="11">
    <source>
        <dbReference type="EMBL" id="GGA31740.1"/>
    </source>
</evidence>
<dbReference type="EMBL" id="BMHF01000004">
    <property type="protein sequence ID" value="GGA31740.1"/>
    <property type="molecule type" value="Genomic_DNA"/>
</dbReference>
<dbReference type="Gene3D" id="3.90.1150.10">
    <property type="entry name" value="Aspartate Aminotransferase, domain 1"/>
    <property type="match status" value="1"/>
</dbReference>
<comment type="cofactor">
    <cofactor evidence="1">
        <name>pyridoxal 5'-phosphate</name>
        <dbReference type="ChEBI" id="CHEBI:597326"/>
    </cofactor>
</comment>
<dbReference type="InterPro" id="IPR049704">
    <property type="entry name" value="Aminotrans_3_PPA_site"/>
</dbReference>
<proteinExistence type="inferred from homology"/>
<evidence type="ECO:0000256" key="7">
    <source>
        <dbReference type="ARBA" id="ARBA00022898"/>
    </source>
</evidence>
<dbReference type="Proteomes" id="UP000609323">
    <property type="component" value="Unassembled WGS sequence"/>
</dbReference>
<evidence type="ECO:0000256" key="3">
    <source>
        <dbReference type="ARBA" id="ARBA00011881"/>
    </source>
</evidence>
<comment type="subunit">
    <text evidence="3">Homotetramer.</text>
</comment>
<dbReference type="RefSeq" id="WP_094095153.1">
    <property type="nucleotide sequence ID" value="NZ_BMHF01000004.1"/>
</dbReference>
<evidence type="ECO:0000256" key="10">
    <source>
        <dbReference type="SAM" id="MobiDB-lite"/>
    </source>
</evidence>
<name>A0ABQ1FV79_9BACL</name>
<evidence type="ECO:0000256" key="8">
    <source>
        <dbReference type="ARBA" id="ARBA00022946"/>
    </source>
</evidence>
<dbReference type="PIRSF" id="PIRSF000521">
    <property type="entry name" value="Transaminase_4ab_Lys_Orn"/>
    <property type="match status" value="1"/>
</dbReference>
<dbReference type="Gene3D" id="3.40.640.10">
    <property type="entry name" value="Type I PLP-dependent aspartate aminotransferase-like (Major domain)"/>
    <property type="match status" value="1"/>
</dbReference>
<keyword evidence="8" id="KW-0809">Transit peptide</keyword>
<organism evidence="11 12">
    <name type="scientific">Paenibacillus physcomitrellae</name>
    <dbReference type="NCBI Taxonomy" id="1619311"/>
    <lineage>
        <taxon>Bacteria</taxon>
        <taxon>Bacillati</taxon>
        <taxon>Bacillota</taxon>
        <taxon>Bacilli</taxon>
        <taxon>Bacillales</taxon>
        <taxon>Paenibacillaceae</taxon>
        <taxon>Paenibacillus</taxon>
    </lineage>
</organism>
<dbReference type="CDD" id="cd00610">
    <property type="entry name" value="OAT_like"/>
    <property type="match status" value="1"/>
</dbReference>
<sequence>MTAFIGPEAIVKKRQEYFYPCTSYFYRKPPQLVRGSMQYLYGHDGVRYTDFYAGVSVASCGHCNPYVAAKTAAQLRELQHTCTIYLTEQNVELAERLAAVLPGDISRSFFCNSGSEANEGALLLARMHTGRRKFIALENGLHGRTYLTMSVTGLAMWRTDPELAKDQDVAFIPRPFEQGGDNEAAARRSLAALEALLAERGSEFAAMIAEPIQGNGGIVVPPAWYFPEVKRLLGQHGVLLIADEIQTGFGRTGRMFAMDRWNVTADIVTVAKGLGSGIPVAAFCTTNEIAASLNRPSASTFGGNPVSSATAIAVLDFIEGHRLVQRSEELGAQLREGLERLAAEFPEIITDVRGEGLMMGLGISEDRPELGARLTDDLLEGMKNQGYLIGKNGVGRNVLAFQPPLVISAADIAGMLTALASELAALEEQGEGSGAKEAAAGGESSGPSPTSAAPANPEGR</sequence>
<keyword evidence="7 9" id="KW-0663">Pyridoxal phosphate</keyword>